<proteinExistence type="predicted"/>
<name>W9HCH5_FUSOX</name>
<dbReference type="EMBL" id="JH717853">
    <property type="protein sequence ID" value="EWY79897.1"/>
    <property type="molecule type" value="Genomic_DNA"/>
</dbReference>
<dbReference type="HOGENOM" id="CLU_126105_0_0_1"/>
<dbReference type="Proteomes" id="UP000030753">
    <property type="component" value="Unassembled WGS sequence"/>
</dbReference>
<dbReference type="SUPFAM" id="SSF56281">
    <property type="entry name" value="Metallo-hydrolase/oxidoreductase"/>
    <property type="match status" value="1"/>
</dbReference>
<organism evidence="1 2">
    <name type="scientific">Fusarium oxysporum NRRL 32931</name>
    <dbReference type="NCBI Taxonomy" id="660029"/>
    <lineage>
        <taxon>Eukaryota</taxon>
        <taxon>Fungi</taxon>
        <taxon>Dikarya</taxon>
        <taxon>Ascomycota</taxon>
        <taxon>Pezizomycotina</taxon>
        <taxon>Sordariomycetes</taxon>
        <taxon>Hypocreomycetidae</taxon>
        <taxon>Hypocreales</taxon>
        <taxon>Nectriaceae</taxon>
        <taxon>Fusarium</taxon>
        <taxon>Fusarium oxysporum species complex</taxon>
    </lineage>
</organism>
<gene>
    <name evidence="1" type="ORF">FOYG_16962</name>
</gene>
<dbReference type="GO" id="GO:0070813">
    <property type="term" value="P:hydrogen sulfide metabolic process"/>
    <property type="evidence" value="ECO:0007669"/>
    <property type="project" value="TreeGrafter"/>
</dbReference>
<evidence type="ECO:0000313" key="1">
    <source>
        <dbReference type="EMBL" id="EWY79897.1"/>
    </source>
</evidence>
<evidence type="ECO:0000313" key="2">
    <source>
        <dbReference type="Proteomes" id="UP000030753"/>
    </source>
</evidence>
<dbReference type="PANTHER" id="PTHR43084:SF1">
    <property type="entry name" value="PERSULFIDE DIOXYGENASE ETHE1, MITOCHONDRIAL"/>
    <property type="match status" value="1"/>
</dbReference>
<sequence length="142" mass="15682">MGYKIASNISVGYSIFRADIGSARVDFPGGSAEATFNSGRKILGLPDDTKIWVGHDYPSAGRDAPVPFMTVKQQKYGNKHLKDGIAEREFTEMRRKHDESLAAPRLLHPSLQMNIRAGRLPAPTSSGQRTVHLPLVLPKVDW</sequence>
<dbReference type="Gene3D" id="3.60.15.10">
    <property type="entry name" value="Ribonuclease Z/Hydroxyacylglutathione hydrolase-like"/>
    <property type="match status" value="1"/>
</dbReference>
<dbReference type="InterPro" id="IPR036866">
    <property type="entry name" value="RibonucZ/Hydroxyglut_hydro"/>
</dbReference>
<dbReference type="GO" id="GO:0050313">
    <property type="term" value="F:sulfur dioxygenase activity"/>
    <property type="evidence" value="ECO:0007669"/>
    <property type="project" value="TreeGrafter"/>
</dbReference>
<dbReference type="GO" id="GO:0006749">
    <property type="term" value="P:glutathione metabolic process"/>
    <property type="evidence" value="ECO:0007669"/>
    <property type="project" value="TreeGrafter"/>
</dbReference>
<evidence type="ECO:0008006" key="3">
    <source>
        <dbReference type="Google" id="ProtNLM"/>
    </source>
</evidence>
<accession>W9HCH5</accession>
<dbReference type="PANTHER" id="PTHR43084">
    <property type="entry name" value="PERSULFIDE DIOXYGENASE ETHE1"/>
    <property type="match status" value="1"/>
</dbReference>
<dbReference type="InterPro" id="IPR051682">
    <property type="entry name" value="Mito_Persulfide_Diox"/>
</dbReference>
<reference evidence="1 2" key="1">
    <citation type="submission" date="2011-06" db="EMBL/GenBank/DDBJ databases">
        <title>The Genome Sequence of Fusarium oxysporum FOSC 3-a.</title>
        <authorList>
            <consortium name="The Broad Institute Genome Sequencing Platform"/>
            <person name="Ma L.-J."/>
            <person name="Gale L.R."/>
            <person name="Schwartz D.C."/>
            <person name="Zhou S."/>
            <person name="Corby-Kistler H."/>
            <person name="Young S.K."/>
            <person name="Zeng Q."/>
            <person name="Gargeya S."/>
            <person name="Fitzgerald M."/>
            <person name="Haas B."/>
            <person name="Abouelleil A."/>
            <person name="Alvarado L."/>
            <person name="Arachchi H.M."/>
            <person name="Berlin A."/>
            <person name="Brown A."/>
            <person name="Chapman S.B."/>
            <person name="Chen Z."/>
            <person name="Dunbar C."/>
            <person name="Freedman E."/>
            <person name="Gearin G."/>
            <person name="Gellesch M."/>
            <person name="Goldberg J."/>
            <person name="Griggs A."/>
            <person name="Gujja S."/>
            <person name="Heiman D."/>
            <person name="Howarth C."/>
            <person name="Larson L."/>
            <person name="Lui A."/>
            <person name="MacDonald P.J.P."/>
            <person name="Mehta T."/>
            <person name="Montmayeur A."/>
            <person name="Murphy C."/>
            <person name="Neiman D."/>
            <person name="Pearson M."/>
            <person name="Priest M."/>
            <person name="Roberts A."/>
            <person name="Saif S."/>
            <person name="Shea T."/>
            <person name="Shenoy N."/>
            <person name="Sisk P."/>
            <person name="Stolte C."/>
            <person name="Sykes S."/>
            <person name="Wortman J."/>
            <person name="Nusbaum C."/>
            <person name="Birren B."/>
        </authorList>
    </citation>
    <scope>NUCLEOTIDE SEQUENCE [LARGE SCALE GENOMIC DNA]</scope>
    <source>
        <strain evidence="2">FOSC 3-a</strain>
    </source>
</reference>
<dbReference type="AlphaFoldDB" id="W9HCH5"/>
<protein>
    <recommendedName>
        <fullName evidence="3">Metallo-beta-lactamase domain-containing protein</fullName>
    </recommendedName>
</protein>